<dbReference type="Gene3D" id="3.40.50.1820">
    <property type="entry name" value="alpha/beta hydrolase"/>
    <property type="match status" value="1"/>
</dbReference>
<accession>A0ABR6S4S5</accession>
<dbReference type="InterPro" id="IPR029058">
    <property type="entry name" value="AB_hydrolase_fold"/>
</dbReference>
<organism evidence="3 4">
    <name type="scientific">Trichormus variabilis N2B</name>
    <dbReference type="NCBI Taxonomy" id="2681315"/>
    <lineage>
        <taxon>Bacteria</taxon>
        <taxon>Bacillati</taxon>
        <taxon>Cyanobacteriota</taxon>
        <taxon>Cyanophyceae</taxon>
        <taxon>Nostocales</taxon>
        <taxon>Nostocaceae</taxon>
        <taxon>Trichormus</taxon>
    </lineage>
</organism>
<dbReference type="InterPro" id="IPR012223">
    <property type="entry name" value="TEII"/>
</dbReference>
<feature type="domain" description="Thioesterase" evidence="2">
    <location>
        <begin position="23"/>
        <end position="236"/>
    </location>
</feature>
<keyword evidence="4" id="KW-1185">Reference proteome</keyword>
<dbReference type="InterPro" id="IPR001031">
    <property type="entry name" value="Thioesterase"/>
</dbReference>
<dbReference type="RefSeq" id="WP_011320681.1">
    <property type="nucleotide sequence ID" value="NZ_JACKZP010000013.1"/>
</dbReference>
<protein>
    <submittedName>
        <fullName evidence="3">Thioesterase</fullName>
    </submittedName>
</protein>
<reference evidence="3 4" key="1">
    <citation type="submission" date="2019-11" db="EMBL/GenBank/DDBJ databases">
        <title>Comparison of genomes from free-living endosymbiotic cyanobacteria isolated from Azolla.</title>
        <authorList>
            <person name="Thiel T."/>
            <person name="Pratte B."/>
        </authorList>
    </citation>
    <scope>NUCLEOTIDE SEQUENCE [LARGE SCALE GENOMIC DNA]</scope>
    <source>
        <strain evidence="3 4">N2B</strain>
    </source>
</reference>
<proteinExistence type="inferred from homology"/>
<comment type="caution">
    <text evidence="3">The sequence shown here is derived from an EMBL/GenBank/DDBJ whole genome shotgun (WGS) entry which is preliminary data.</text>
</comment>
<dbReference type="PANTHER" id="PTHR11487:SF0">
    <property type="entry name" value="S-ACYL FATTY ACID SYNTHASE THIOESTERASE, MEDIUM CHAIN"/>
    <property type="match status" value="1"/>
</dbReference>
<dbReference type="EMBL" id="JACKZP010000013">
    <property type="protein sequence ID" value="MBC1301396.1"/>
    <property type="molecule type" value="Genomic_DNA"/>
</dbReference>
<evidence type="ECO:0000313" key="3">
    <source>
        <dbReference type="EMBL" id="MBC1301396.1"/>
    </source>
</evidence>
<dbReference type="SUPFAM" id="SSF53474">
    <property type="entry name" value="alpha/beta-Hydrolases"/>
    <property type="match status" value="1"/>
</dbReference>
<gene>
    <name evidence="3" type="ORF">GNE12_05645</name>
</gene>
<evidence type="ECO:0000256" key="1">
    <source>
        <dbReference type="ARBA" id="ARBA00007169"/>
    </source>
</evidence>
<evidence type="ECO:0000313" key="4">
    <source>
        <dbReference type="Proteomes" id="UP000570851"/>
    </source>
</evidence>
<dbReference type="GeneID" id="58726795"/>
<name>A0ABR6S4S5_ANAVA</name>
<evidence type="ECO:0000259" key="2">
    <source>
        <dbReference type="Pfam" id="PF00975"/>
    </source>
</evidence>
<dbReference type="PANTHER" id="PTHR11487">
    <property type="entry name" value="THIOESTERASE"/>
    <property type="match status" value="1"/>
</dbReference>
<comment type="similarity">
    <text evidence="1">Belongs to the thioesterase family.</text>
</comment>
<sequence>MTARLIVDPWISCPQPNPKAQLRLFCFPCAGGTTSTYSTWTNKLPKDVEVHLVQLPGRGRRLQEPSYTNFLPLVQTLASNIRPYLNMPFAFFGHSMGATLSFEIARLLRQEYNLRPVHLFAACCPAPQKPILKPFIHKMPETEFLAELCDRYNAIPKAILQNEQMLQLFLPCLRADFTILETYIYKSEMPLECPISVFGGLQDKAIKVDALEAWREQTSSYFNLQMFPGEHFFLHNSQSLFLQSLSQHLDYLLAINNN</sequence>
<dbReference type="Pfam" id="PF00975">
    <property type="entry name" value="Thioesterase"/>
    <property type="match status" value="1"/>
</dbReference>
<dbReference type="Proteomes" id="UP000570851">
    <property type="component" value="Unassembled WGS sequence"/>
</dbReference>